<dbReference type="InterPro" id="IPR000653">
    <property type="entry name" value="DegT/StrS_aminotransferase"/>
</dbReference>
<dbReference type="InterPro" id="IPR015424">
    <property type="entry name" value="PyrdxlP-dep_Trfase"/>
</dbReference>
<evidence type="ECO:0000256" key="3">
    <source>
        <dbReference type="RuleBase" id="RU004508"/>
    </source>
</evidence>
<dbReference type="GO" id="GO:0008483">
    <property type="term" value="F:transaminase activity"/>
    <property type="evidence" value="ECO:0007669"/>
    <property type="project" value="TreeGrafter"/>
</dbReference>
<comment type="similarity">
    <text evidence="3">Belongs to the DegT/DnrJ/EryC1 family.</text>
</comment>
<evidence type="ECO:0000313" key="5">
    <source>
        <dbReference type="Proteomes" id="UP000179047"/>
    </source>
</evidence>
<dbReference type="STRING" id="1802701.A3A33_01360"/>
<evidence type="ECO:0000256" key="1">
    <source>
        <dbReference type="PIRSR" id="PIRSR000390-1"/>
    </source>
</evidence>
<proteinExistence type="inferred from homology"/>
<name>A0A1F8GX30_9BACT</name>
<gene>
    <name evidence="4" type="ORF">A3A33_01360</name>
</gene>
<keyword evidence="2 3" id="KW-0663">Pyridoxal phosphate</keyword>
<dbReference type="Pfam" id="PF01041">
    <property type="entry name" value="DegT_DnrJ_EryC1"/>
    <property type="match status" value="1"/>
</dbReference>
<dbReference type="CDD" id="cd00616">
    <property type="entry name" value="AHBA_syn"/>
    <property type="match status" value="1"/>
</dbReference>
<dbReference type="SUPFAM" id="SSF53383">
    <property type="entry name" value="PLP-dependent transferases"/>
    <property type="match status" value="1"/>
</dbReference>
<reference evidence="4 5" key="1">
    <citation type="journal article" date="2016" name="Nat. Commun.">
        <title>Thousands of microbial genomes shed light on interconnected biogeochemical processes in an aquifer system.</title>
        <authorList>
            <person name="Anantharaman K."/>
            <person name="Brown C.T."/>
            <person name="Hug L.A."/>
            <person name="Sharon I."/>
            <person name="Castelle C.J."/>
            <person name="Probst A.J."/>
            <person name="Thomas B.C."/>
            <person name="Singh A."/>
            <person name="Wilkins M.J."/>
            <person name="Karaoz U."/>
            <person name="Brodie E.L."/>
            <person name="Williams K.H."/>
            <person name="Hubbard S.S."/>
            <person name="Banfield J.F."/>
        </authorList>
    </citation>
    <scope>NUCLEOTIDE SEQUENCE [LARGE SCALE GENOMIC DNA]</scope>
</reference>
<dbReference type="Gene3D" id="3.90.1150.10">
    <property type="entry name" value="Aspartate Aminotransferase, domain 1"/>
    <property type="match status" value="1"/>
</dbReference>
<evidence type="ECO:0008006" key="6">
    <source>
        <dbReference type="Google" id="ProtNLM"/>
    </source>
</evidence>
<protein>
    <recommendedName>
        <fullName evidence="6">UDP-4-amino-4, 6-dideoxy-N-acetyl-beta-L-altrosamine transaminase</fullName>
    </recommendedName>
</protein>
<dbReference type="PIRSF" id="PIRSF000390">
    <property type="entry name" value="PLP_StrS"/>
    <property type="match status" value="1"/>
</dbReference>
<dbReference type="AlphaFoldDB" id="A0A1F8GX30"/>
<dbReference type="PANTHER" id="PTHR30244:SF34">
    <property type="entry name" value="DTDP-4-AMINO-4,6-DIDEOXYGALACTOSE TRANSAMINASE"/>
    <property type="match status" value="1"/>
</dbReference>
<dbReference type="GO" id="GO:0000271">
    <property type="term" value="P:polysaccharide biosynthetic process"/>
    <property type="evidence" value="ECO:0007669"/>
    <property type="project" value="TreeGrafter"/>
</dbReference>
<comment type="caution">
    <text evidence="4">The sequence shown here is derived from an EMBL/GenBank/DDBJ whole genome shotgun (WGS) entry which is preliminary data.</text>
</comment>
<dbReference type="InterPro" id="IPR015422">
    <property type="entry name" value="PyrdxlP-dep_Trfase_small"/>
</dbReference>
<dbReference type="InterPro" id="IPR015421">
    <property type="entry name" value="PyrdxlP-dep_Trfase_major"/>
</dbReference>
<dbReference type="Proteomes" id="UP000179047">
    <property type="component" value="Unassembled WGS sequence"/>
</dbReference>
<dbReference type="GO" id="GO:0030170">
    <property type="term" value="F:pyridoxal phosphate binding"/>
    <property type="evidence" value="ECO:0007669"/>
    <property type="project" value="TreeGrafter"/>
</dbReference>
<feature type="active site" description="Proton acceptor" evidence="1">
    <location>
        <position position="182"/>
    </location>
</feature>
<feature type="modified residue" description="N6-(pyridoxal phosphate)lysine" evidence="2">
    <location>
        <position position="182"/>
    </location>
</feature>
<accession>A0A1F8GX30</accession>
<evidence type="ECO:0000256" key="2">
    <source>
        <dbReference type="PIRSR" id="PIRSR000390-2"/>
    </source>
</evidence>
<dbReference type="PANTHER" id="PTHR30244">
    <property type="entry name" value="TRANSAMINASE"/>
    <property type="match status" value="1"/>
</dbReference>
<dbReference type="Gene3D" id="3.40.640.10">
    <property type="entry name" value="Type I PLP-dependent aspartate aminotransferase-like (Major domain)"/>
    <property type="match status" value="1"/>
</dbReference>
<sequence length="379" mass="42806">MKYIPFHKTFIPKKDALRRIQETIESGWLTTGPQVKEFEKRVTTYLGARYGVAVSSGTAALHLGYLATIQKGDEVIVPSFTFCSAINMLYHIGSRIVFCDIDLRTLCIDPQDVAKRITSRTKAIVAVHFAGFPADLDALRAVIGKRDIAIIEDAAHAFGTKYKGAYIGSGKNITCFSFYATKNLTTAEGGMVLCSARSRDTQIRMTALHGISKHASERYTKQGSWYYEVLFPGFKYNLSDIHASIGLSQLPYYEQMLLRRKKIVELYTVQLRNIPFLELPMDTEDAGSRHAWHLYVIRLQPGSRLSRAKFIQQLEKAGIKTSVHFIPNHLQPFYRKQYPNVSLPKTESVAPTVVSLPLFDGLSRKEVLYITRTIRNLLT</sequence>
<organism evidence="4 5">
    <name type="scientific">Candidatus Yanofskybacteria bacterium RIFCSPLOWO2_01_FULL_49_25</name>
    <dbReference type="NCBI Taxonomy" id="1802701"/>
    <lineage>
        <taxon>Bacteria</taxon>
        <taxon>Candidatus Yanofskyibacteriota</taxon>
    </lineage>
</organism>
<evidence type="ECO:0000313" key="4">
    <source>
        <dbReference type="EMBL" id="OGN29953.1"/>
    </source>
</evidence>
<dbReference type="EMBL" id="MGKP01000001">
    <property type="protein sequence ID" value="OGN29953.1"/>
    <property type="molecule type" value="Genomic_DNA"/>
</dbReference>